<dbReference type="HOGENOM" id="CLU_2644934_0_0_1"/>
<feature type="region of interest" description="Disordered" evidence="1">
    <location>
        <begin position="1"/>
        <end position="20"/>
    </location>
</feature>
<sequence length="77" mass="8534">HPGGFKLTARFKGAPSSSHSWEPYVASGFSSECQQLIRLRCVVERGPTVSRRKCLLKISPTTVCDINLLDQTYSHIA</sequence>
<gene>
    <name evidence="2" type="ORF">AaeL_AAEL002463</name>
</gene>
<organism evidence="2 3">
    <name type="scientific">Aedes aegypti</name>
    <name type="common">Yellowfever mosquito</name>
    <name type="synonym">Culex aegypti</name>
    <dbReference type="NCBI Taxonomy" id="7159"/>
    <lineage>
        <taxon>Eukaryota</taxon>
        <taxon>Metazoa</taxon>
        <taxon>Ecdysozoa</taxon>
        <taxon>Arthropoda</taxon>
        <taxon>Hexapoda</taxon>
        <taxon>Insecta</taxon>
        <taxon>Pterygota</taxon>
        <taxon>Neoptera</taxon>
        <taxon>Endopterygota</taxon>
        <taxon>Diptera</taxon>
        <taxon>Nematocera</taxon>
        <taxon>Culicoidea</taxon>
        <taxon>Culicidae</taxon>
        <taxon>Culicinae</taxon>
        <taxon>Aedini</taxon>
        <taxon>Aedes</taxon>
        <taxon>Stegomyia</taxon>
    </lineage>
</organism>
<dbReference type="AlphaFoldDB" id="Q17I50"/>
<proteinExistence type="predicted"/>
<evidence type="ECO:0000256" key="1">
    <source>
        <dbReference type="SAM" id="MobiDB-lite"/>
    </source>
</evidence>
<accession>Q17I50</accession>
<protein>
    <submittedName>
        <fullName evidence="2">AAEL002463-PA</fullName>
    </submittedName>
</protein>
<feature type="non-terminal residue" evidence="2">
    <location>
        <position position="1"/>
    </location>
</feature>
<dbReference type="Proteomes" id="UP000682892">
    <property type="component" value="Unassembled WGS sequence"/>
</dbReference>
<name>Q17I50_AEDAE</name>
<evidence type="ECO:0000313" key="2">
    <source>
        <dbReference type="EMBL" id="EAT46308.1"/>
    </source>
</evidence>
<dbReference type="PaxDb" id="7159-AAEL002463-PA"/>
<reference evidence="2" key="2">
    <citation type="journal article" date="2007" name="Science">
        <title>Genome sequence of Aedes aegypti, a major arbovirus vector.</title>
        <authorList>
            <person name="Nene V."/>
            <person name="Wortman J.R."/>
            <person name="Lawson D."/>
            <person name="Haas B."/>
            <person name="Kodira C."/>
            <person name="Tu Z.J."/>
            <person name="Loftus B."/>
            <person name="Xi Z."/>
            <person name="Megy K."/>
            <person name="Grabherr M."/>
            <person name="Ren Q."/>
            <person name="Zdobnov E.M."/>
            <person name="Lobo N.F."/>
            <person name="Campbell K.S."/>
            <person name="Brown S.E."/>
            <person name="Bonaldo M.F."/>
            <person name="Zhu J."/>
            <person name="Sinkins S.P."/>
            <person name="Hogenkamp D.G."/>
            <person name="Amedeo P."/>
            <person name="Arensburger P."/>
            <person name="Atkinson P.W."/>
            <person name="Bidwell S."/>
            <person name="Biedler J."/>
            <person name="Birney E."/>
            <person name="Bruggner R.V."/>
            <person name="Costas J."/>
            <person name="Coy M.R."/>
            <person name="Crabtree J."/>
            <person name="Crawford M."/>
            <person name="Debruyn B."/>
            <person name="Decaprio D."/>
            <person name="Eiglmeier K."/>
            <person name="Eisenstadt E."/>
            <person name="El-Dorry H."/>
            <person name="Gelbart W.M."/>
            <person name="Gomes S.L."/>
            <person name="Hammond M."/>
            <person name="Hannick L.I."/>
            <person name="Hogan J.R."/>
            <person name="Holmes M.H."/>
            <person name="Jaffe D."/>
            <person name="Johnston J.S."/>
            <person name="Kennedy R.C."/>
            <person name="Koo H."/>
            <person name="Kravitz S."/>
            <person name="Kriventseva E.V."/>
            <person name="Kulp D."/>
            <person name="Labutti K."/>
            <person name="Lee E."/>
            <person name="Li S."/>
            <person name="Lovin D.D."/>
            <person name="Mao C."/>
            <person name="Mauceli E."/>
            <person name="Menck C.F."/>
            <person name="Miller J.R."/>
            <person name="Montgomery P."/>
            <person name="Mori A."/>
            <person name="Nascimento A.L."/>
            <person name="Naveira H.F."/>
            <person name="Nusbaum C."/>
            <person name="O'leary S."/>
            <person name="Orvis J."/>
            <person name="Pertea M."/>
            <person name="Quesneville H."/>
            <person name="Reidenbach K.R."/>
            <person name="Rogers Y.H."/>
            <person name="Roth C.W."/>
            <person name="Schneider J.R."/>
            <person name="Schatz M."/>
            <person name="Shumway M."/>
            <person name="Stanke M."/>
            <person name="Stinson E.O."/>
            <person name="Tubio J.M."/>
            <person name="Vanzee J.P."/>
            <person name="Verjovski-Almeida S."/>
            <person name="Werner D."/>
            <person name="White O."/>
            <person name="Wyder S."/>
            <person name="Zeng Q."/>
            <person name="Zhao Q."/>
            <person name="Zhao Y."/>
            <person name="Hill C.A."/>
            <person name="Raikhel A.S."/>
            <person name="Soares M.B."/>
            <person name="Knudson D.L."/>
            <person name="Lee N.H."/>
            <person name="Galagan J."/>
            <person name="Salzberg S.L."/>
            <person name="Paulsen I.T."/>
            <person name="Dimopoulos G."/>
            <person name="Collins F.H."/>
            <person name="Birren B."/>
            <person name="Fraser-Liggett C.M."/>
            <person name="Severson D.W."/>
        </authorList>
    </citation>
    <scope>NUCLEOTIDE SEQUENCE [LARGE SCALE GENOMIC DNA]</scope>
    <source>
        <strain evidence="2">Liverpool</strain>
    </source>
</reference>
<evidence type="ECO:0000313" key="3">
    <source>
        <dbReference type="Proteomes" id="UP000682892"/>
    </source>
</evidence>
<dbReference type="EMBL" id="CH477243">
    <property type="protein sequence ID" value="EAT46308.1"/>
    <property type="molecule type" value="Genomic_DNA"/>
</dbReference>
<reference evidence="2" key="3">
    <citation type="submission" date="2012-09" db="EMBL/GenBank/DDBJ databases">
        <authorList>
            <consortium name="VectorBase"/>
        </authorList>
    </citation>
    <scope>NUCLEOTIDE SEQUENCE</scope>
    <source>
        <strain evidence="2">Liverpool</strain>
    </source>
</reference>
<reference evidence="2" key="1">
    <citation type="submission" date="2005-10" db="EMBL/GenBank/DDBJ databases">
        <authorList>
            <person name="Loftus B.J."/>
            <person name="Nene V.M."/>
            <person name="Hannick L.I."/>
            <person name="Bidwell S."/>
            <person name="Haas B."/>
            <person name="Amedeo P."/>
            <person name="Orvis J."/>
            <person name="Wortman J.R."/>
            <person name="White O.R."/>
            <person name="Salzberg S."/>
            <person name="Shumway M."/>
            <person name="Koo H."/>
            <person name="Zhao Y."/>
            <person name="Holmes M."/>
            <person name="Miller J."/>
            <person name="Schatz M."/>
            <person name="Pop M."/>
            <person name="Pai G."/>
            <person name="Utterback T."/>
            <person name="Rogers Y.-H."/>
            <person name="Kravitz S."/>
            <person name="Fraser C.M."/>
        </authorList>
    </citation>
    <scope>NUCLEOTIDE SEQUENCE</scope>
    <source>
        <strain evidence="2">Liverpool</strain>
    </source>
</reference>